<name>A0A1F5SJY3_9BACT</name>
<dbReference type="NCBIfam" id="TIGR02532">
    <property type="entry name" value="IV_pilin_GFxxxE"/>
    <property type="match status" value="1"/>
</dbReference>
<keyword evidence="1" id="KW-0812">Transmembrane</keyword>
<organism evidence="2 3">
    <name type="scientific">Candidatus Falkowbacteria bacterium RIFOXYA2_FULL_47_19</name>
    <dbReference type="NCBI Taxonomy" id="1797994"/>
    <lineage>
        <taxon>Bacteria</taxon>
        <taxon>Candidatus Falkowiibacteriota</taxon>
    </lineage>
</organism>
<evidence type="ECO:0000256" key="1">
    <source>
        <dbReference type="SAM" id="Phobius"/>
    </source>
</evidence>
<dbReference type="AlphaFoldDB" id="A0A1F5SJY3"/>
<sequence length="165" mass="17722">MNKNKGFTLIELLIVIAIIAALSALAFVALNPVARFQDSRNAQRWADVNMIMSAIKLHQVDNGGTYLDSIVALTNDLYYQIGAGDACNDTCSNPTVVLQTACVDLEGLIDAAYMPEWPIDPNLSGASSDETGYYLVKDSYGRLIVGACAEELGSADAVQSIEITR</sequence>
<keyword evidence="1" id="KW-1133">Transmembrane helix</keyword>
<dbReference type="Gene3D" id="3.30.700.10">
    <property type="entry name" value="Glycoprotein, Type 4 Pilin"/>
    <property type="match status" value="1"/>
</dbReference>
<dbReference type="PROSITE" id="PS00409">
    <property type="entry name" value="PROKAR_NTER_METHYL"/>
    <property type="match status" value="1"/>
</dbReference>
<dbReference type="Proteomes" id="UP000178367">
    <property type="component" value="Unassembled WGS sequence"/>
</dbReference>
<dbReference type="InterPro" id="IPR045584">
    <property type="entry name" value="Pilin-like"/>
</dbReference>
<accession>A0A1F5SJY3</accession>
<comment type="caution">
    <text evidence="2">The sequence shown here is derived from an EMBL/GenBank/DDBJ whole genome shotgun (WGS) entry which is preliminary data.</text>
</comment>
<keyword evidence="1" id="KW-0472">Membrane</keyword>
<dbReference type="InterPro" id="IPR012902">
    <property type="entry name" value="N_methyl_site"/>
</dbReference>
<reference evidence="2 3" key="1">
    <citation type="journal article" date="2016" name="Nat. Commun.">
        <title>Thousands of microbial genomes shed light on interconnected biogeochemical processes in an aquifer system.</title>
        <authorList>
            <person name="Anantharaman K."/>
            <person name="Brown C.T."/>
            <person name="Hug L.A."/>
            <person name="Sharon I."/>
            <person name="Castelle C.J."/>
            <person name="Probst A.J."/>
            <person name="Thomas B.C."/>
            <person name="Singh A."/>
            <person name="Wilkins M.J."/>
            <person name="Karaoz U."/>
            <person name="Brodie E.L."/>
            <person name="Williams K.H."/>
            <person name="Hubbard S.S."/>
            <person name="Banfield J.F."/>
        </authorList>
    </citation>
    <scope>NUCLEOTIDE SEQUENCE [LARGE SCALE GENOMIC DNA]</scope>
</reference>
<feature type="transmembrane region" description="Helical" evidence="1">
    <location>
        <begin position="12"/>
        <end position="34"/>
    </location>
</feature>
<evidence type="ECO:0000313" key="3">
    <source>
        <dbReference type="Proteomes" id="UP000178367"/>
    </source>
</evidence>
<dbReference type="STRING" id="1797994.A2227_06180"/>
<gene>
    <name evidence="2" type="ORF">A2227_06180</name>
</gene>
<dbReference type="SUPFAM" id="SSF54523">
    <property type="entry name" value="Pili subunits"/>
    <property type="match status" value="1"/>
</dbReference>
<dbReference type="Pfam" id="PF07963">
    <property type="entry name" value="N_methyl"/>
    <property type="match status" value="1"/>
</dbReference>
<proteinExistence type="predicted"/>
<evidence type="ECO:0008006" key="4">
    <source>
        <dbReference type="Google" id="ProtNLM"/>
    </source>
</evidence>
<dbReference type="EMBL" id="MFGB01000013">
    <property type="protein sequence ID" value="OGF26846.1"/>
    <property type="molecule type" value="Genomic_DNA"/>
</dbReference>
<protein>
    <recommendedName>
        <fullName evidence="4">Type II secretion system protein GspG C-terminal domain-containing protein</fullName>
    </recommendedName>
</protein>
<evidence type="ECO:0000313" key="2">
    <source>
        <dbReference type="EMBL" id="OGF26846.1"/>
    </source>
</evidence>